<dbReference type="Proteomes" id="UP000011087">
    <property type="component" value="Unassembled WGS sequence"/>
</dbReference>
<comment type="function">
    <text evidence="5">Involved in nucleotide metabolism via production of dUMP, the immediate precursor of thymidine nucleotides, and decreases the intracellular concentration of dUTP so that uracil cannot be incorporated into DNA.</text>
</comment>
<dbReference type="PANTHER" id="PTHR11241:SF0">
    <property type="entry name" value="DEOXYURIDINE 5'-TRIPHOSPHATE NUCLEOTIDOHYDROLASE"/>
    <property type="match status" value="1"/>
</dbReference>
<proteinExistence type="inferred from homology"/>
<keyword evidence="5" id="KW-0460">Magnesium</keyword>
<dbReference type="PaxDb" id="55529-EKX38634"/>
<dbReference type="OMA" id="RSGMGHK"/>
<accession>L1IRU9</accession>
<dbReference type="EnsemblProtists" id="EKX38634">
    <property type="protein sequence ID" value="EKX38634"/>
    <property type="gene ID" value="GUITHDRAFT_96884"/>
</dbReference>
<evidence type="ECO:0000259" key="6">
    <source>
        <dbReference type="Pfam" id="PF00692"/>
    </source>
</evidence>
<name>L1IRU9_GUITC</name>
<evidence type="ECO:0000256" key="3">
    <source>
        <dbReference type="ARBA" id="ARBA00022801"/>
    </source>
</evidence>
<evidence type="ECO:0000313" key="8">
    <source>
        <dbReference type="EnsemblProtists" id="EKX38634"/>
    </source>
</evidence>
<dbReference type="GO" id="GO:0000287">
    <property type="term" value="F:magnesium ion binding"/>
    <property type="evidence" value="ECO:0007669"/>
    <property type="project" value="UniProtKB-UniRule"/>
</dbReference>
<comment type="pathway">
    <text evidence="1 5">Pyrimidine metabolism; dUMP biosynthesis; dUMP from dCTP (dUTP route): step 2/2.</text>
</comment>
<organism evidence="7">
    <name type="scientific">Guillardia theta (strain CCMP2712)</name>
    <name type="common">Cryptophyte</name>
    <dbReference type="NCBI Taxonomy" id="905079"/>
    <lineage>
        <taxon>Eukaryota</taxon>
        <taxon>Cryptophyceae</taxon>
        <taxon>Pyrenomonadales</taxon>
        <taxon>Geminigeraceae</taxon>
        <taxon>Guillardia</taxon>
    </lineage>
</organism>
<reference evidence="7 9" key="1">
    <citation type="journal article" date="2012" name="Nature">
        <title>Algal genomes reveal evolutionary mosaicism and the fate of nucleomorphs.</title>
        <authorList>
            <consortium name="DOE Joint Genome Institute"/>
            <person name="Curtis B.A."/>
            <person name="Tanifuji G."/>
            <person name="Burki F."/>
            <person name="Gruber A."/>
            <person name="Irimia M."/>
            <person name="Maruyama S."/>
            <person name="Arias M.C."/>
            <person name="Ball S.G."/>
            <person name="Gile G.H."/>
            <person name="Hirakawa Y."/>
            <person name="Hopkins J.F."/>
            <person name="Kuo A."/>
            <person name="Rensing S.A."/>
            <person name="Schmutz J."/>
            <person name="Symeonidi A."/>
            <person name="Elias M."/>
            <person name="Eveleigh R.J."/>
            <person name="Herman E.K."/>
            <person name="Klute M.J."/>
            <person name="Nakayama T."/>
            <person name="Obornik M."/>
            <person name="Reyes-Prieto A."/>
            <person name="Armbrust E.V."/>
            <person name="Aves S.J."/>
            <person name="Beiko R.G."/>
            <person name="Coutinho P."/>
            <person name="Dacks J.B."/>
            <person name="Durnford D.G."/>
            <person name="Fast N.M."/>
            <person name="Green B.R."/>
            <person name="Grisdale C.J."/>
            <person name="Hempel F."/>
            <person name="Henrissat B."/>
            <person name="Hoppner M.P."/>
            <person name="Ishida K."/>
            <person name="Kim E."/>
            <person name="Koreny L."/>
            <person name="Kroth P.G."/>
            <person name="Liu Y."/>
            <person name="Malik S.B."/>
            <person name="Maier U.G."/>
            <person name="McRose D."/>
            <person name="Mock T."/>
            <person name="Neilson J.A."/>
            <person name="Onodera N.T."/>
            <person name="Poole A.M."/>
            <person name="Pritham E.J."/>
            <person name="Richards T.A."/>
            <person name="Rocap G."/>
            <person name="Roy S.W."/>
            <person name="Sarai C."/>
            <person name="Schaack S."/>
            <person name="Shirato S."/>
            <person name="Slamovits C.H."/>
            <person name="Spencer D.F."/>
            <person name="Suzuki S."/>
            <person name="Worden A.Z."/>
            <person name="Zauner S."/>
            <person name="Barry K."/>
            <person name="Bell C."/>
            <person name="Bharti A.K."/>
            <person name="Crow J.A."/>
            <person name="Grimwood J."/>
            <person name="Kramer R."/>
            <person name="Lindquist E."/>
            <person name="Lucas S."/>
            <person name="Salamov A."/>
            <person name="McFadden G.I."/>
            <person name="Lane C.E."/>
            <person name="Keeling P.J."/>
            <person name="Gray M.W."/>
            <person name="Grigoriev I.V."/>
            <person name="Archibald J.M."/>
        </authorList>
    </citation>
    <scope>NUCLEOTIDE SEQUENCE</scope>
    <source>
        <strain evidence="7 9">CCMP2712</strain>
    </source>
</reference>
<evidence type="ECO:0000256" key="4">
    <source>
        <dbReference type="ARBA" id="ARBA00023080"/>
    </source>
</evidence>
<dbReference type="GO" id="GO:0004170">
    <property type="term" value="F:dUTP diphosphatase activity"/>
    <property type="evidence" value="ECO:0007669"/>
    <property type="project" value="UniProtKB-UniRule"/>
</dbReference>
<dbReference type="CDD" id="cd07557">
    <property type="entry name" value="trimeric_dUTPase"/>
    <property type="match status" value="1"/>
</dbReference>
<dbReference type="NCBIfam" id="TIGR00576">
    <property type="entry name" value="dut"/>
    <property type="match status" value="1"/>
</dbReference>
<dbReference type="EC" id="3.6.1.23" evidence="5"/>
<dbReference type="InterPro" id="IPR008181">
    <property type="entry name" value="dUTPase"/>
</dbReference>
<dbReference type="Pfam" id="PF00692">
    <property type="entry name" value="dUTPase"/>
    <property type="match status" value="1"/>
</dbReference>
<dbReference type="EMBL" id="JH993046">
    <property type="protein sequence ID" value="EKX38634.1"/>
    <property type="molecule type" value="Genomic_DNA"/>
</dbReference>
<dbReference type="GeneID" id="17295370"/>
<comment type="catalytic activity">
    <reaction evidence="5">
        <text>dUTP + H2O = dUMP + diphosphate + H(+)</text>
        <dbReference type="Rhea" id="RHEA:10248"/>
        <dbReference type="ChEBI" id="CHEBI:15377"/>
        <dbReference type="ChEBI" id="CHEBI:15378"/>
        <dbReference type="ChEBI" id="CHEBI:33019"/>
        <dbReference type="ChEBI" id="CHEBI:61555"/>
        <dbReference type="ChEBI" id="CHEBI:246422"/>
        <dbReference type="EC" id="3.6.1.23"/>
    </reaction>
</comment>
<dbReference type="PANTHER" id="PTHR11241">
    <property type="entry name" value="DEOXYURIDINE 5'-TRIPHOSPHATE NUCLEOTIDOHYDROLASE"/>
    <property type="match status" value="1"/>
</dbReference>
<dbReference type="AlphaFoldDB" id="L1IRU9"/>
<dbReference type="HOGENOM" id="CLU_068508_2_1_1"/>
<dbReference type="eggNOG" id="KOG3370">
    <property type="taxonomic scope" value="Eukaryota"/>
</dbReference>
<dbReference type="NCBIfam" id="NF001862">
    <property type="entry name" value="PRK00601.1"/>
    <property type="match status" value="1"/>
</dbReference>
<evidence type="ECO:0000256" key="2">
    <source>
        <dbReference type="ARBA" id="ARBA00006581"/>
    </source>
</evidence>
<dbReference type="KEGG" id="gtt:GUITHDRAFT_96884"/>
<dbReference type="STRING" id="905079.L1IRU9"/>
<dbReference type="InterPro" id="IPR029054">
    <property type="entry name" value="dUTPase-like"/>
</dbReference>
<dbReference type="RefSeq" id="XP_005825614.1">
    <property type="nucleotide sequence ID" value="XM_005825557.1"/>
</dbReference>
<keyword evidence="3 5" id="KW-0378">Hydrolase</keyword>
<comment type="similarity">
    <text evidence="2 5">Belongs to the dUTPase family.</text>
</comment>
<dbReference type="UniPathway" id="UPA00610">
    <property type="reaction ID" value="UER00666"/>
</dbReference>
<evidence type="ECO:0000313" key="7">
    <source>
        <dbReference type="EMBL" id="EKX38634.1"/>
    </source>
</evidence>
<gene>
    <name evidence="7" type="ORF">GUITHDRAFT_96884</name>
</gene>
<dbReference type="SUPFAM" id="SSF51283">
    <property type="entry name" value="dUTPase-like"/>
    <property type="match status" value="1"/>
</dbReference>
<dbReference type="Gene3D" id="2.70.40.10">
    <property type="match status" value="1"/>
</dbReference>
<keyword evidence="4 5" id="KW-0546">Nucleotide metabolism</keyword>
<evidence type="ECO:0000256" key="5">
    <source>
        <dbReference type="RuleBase" id="RU367024"/>
    </source>
</evidence>
<reference evidence="9" key="2">
    <citation type="submission" date="2012-11" db="EMBL/GenBank/DDBJ databases">
        <authorList>
            <person name="Kuo A."/>
            <person name="Curtis B.A."/>
            <person name="Tanifuji G."/>
            <person name="Burki F."/>
            <person name="Gruber A."/>
            <person name="Irimia M."/>
            <person name="Maruyama S."/>
            <person name="Arias M.C."/>
            <person name="Ball S.G."/>
            <person name="Gile G.H."/>
            <person name="Hirakawa Y."/>
            <person name="Hopkins J.F."/>
            <person name="Rensing S.A."/>
            <person name="Schmutz J."/>
            <person name="Symeonidi A."/>
            <person name="Elias M."/>
            <person name="Eveleigh R.J."/>
            <person name="Herman E.K."/>
            <person name="Klute M.J."/>
            <person name="Nakayama T."/>
            <person name="Obornik M."/>
            <person name="Reyes-Prieto A."/>
            <person name="Armbrust E.V."/>
            <person name="Aves S.J."/>
            <person name="Beiko R.G."/>
            <person name="Coutinho P."/>
            <person name="Dacks J.B."/>
            <person name="Durnford D.G."/>
            <person name="Fast N.M."/>
            <person name="Green B.R."/>
            <person name="Grisdale C."/>
            <person name="Hempe F."/>
            <person name="Henrissat B."/>
            <person name="Hoppner M.P."/>
            <person name="Ishida K.-I."/>
            <person name="Kim E."/>
            <person name="Koreny L."/>
            <person name="Kroth P.G."/>
            <person name="Liu Y."/>
            <person name="Malik S.-B."/>
            <person name="Maier U.G."/>
            <person name="McRose D."/>
            <person name="Mock T."/>
            <person name="Neilson J.A."/>
            <person name="Onodera N.T."/>
            <person name="Poole A.M."/>
            <person name="Pritham E.J."/>
            <person name="Richards T.A."/>
            <person name="Rocap G."/>
            <person name="Roy S.W."/>
            <person name="Sarai C."/>
            <person name="Schaack S."/>
            <person name="Shirato S."/>
            <person name="Slamovits C.H."/>
            <person name="Spencer D.F."/>
            <person name="Suzuki S."/>
            <person name="Worden A.Z."/>
            <person name="Zauner S."/>
            <person name="Barry K."/>
            <person name="Bell C."/>
            <person name="Bharti A.K."/>
            <person name="Crow J.A."/>
            <person name="Grimwood J."/>
            <person name="Kramer R."/>
            <person name="Lindquist E."/>
            <person name="Lucas S."/>
            <person name="Salamov A."/>
            <person name="McFadden G.I."/>
            <person name="Lane C.E."/>
            <person name="Keeling P.J."/>
            <person name="Gray M.W."/>
            <person name="Grigoriev I.V."/>
            <person name="Archibald J.M."/>
        </authorList>
    </citation>
    <scope>NUCLEOTIDE SEQUENCE</scope>
    <source>
        <strain evidence="9">CCMP2712</strain>
    </source>
</reference>
<dbReference type="GO" id="GO:0046081">
    <property type="term" value="P:dUTP catabolic process"/>
    <property type="evidence" value="ECO:0007669"/>
    <property type="project" value="UniProtKB-UniRule"/>
</dbReference>
<evidence type="ECO:0000256" key="1">
    <source>
        <dbReference type="ARBA" id="ARBA00005142"/>
    </source>
</evidence>
<protein>
    <recommendedName>
        <fullName evidence="5">Deoxyuridine 5'-triphosphate nucleotidohydrolase</fullName>
        <shortName evidence="5">dUTPase</shortName>
        <ecNumber evidence="5">3.6.1.23</ecNumber>
    </recommendedName>
    <alternativeName>
        <fullName evidence="5">dUTP pyrophosphatase</fullName>
    </alternativeName>
</protein>
<dbReference type="InterPro" id="IPR033704">
    <property type="entry name" value="dUTPase_trimeric"/>
</dbReference>
<keyword evidence="5" id="KW-0479">Metal-binding</keyword>
<keyword evidence="9" id="KW-1185">Reference proteome</keyword>
<sequence>MSMLRGGGGEVDGNTDVRGPLRIMLVDKSAKAPCRATEGAVGYDVYSAAATVVKGRSSAVVGTGVAVAIPRGCYGRIAPRSGLAVKNSIDVGAGVIDPDYRGEVKVLLFNHGDEDFAIEPGMRIAQLILEVCATPPVAVVDNLDETDRGSMGFGSTGMR</sequence>
<dbReference type="GO" id="GO:0006226">
    <property type="term" value="P:dUMP biosynthetic process"/>
    <property type="evidence" value="ECO:0007669"/>
    <property type="project" value="UniProtKB-UniRule"/>
</dbReference>
<evidence type="ECO:0000313" key="9">
    <source>
        <dbReference type="Proteomes" id="UP000011087"/>
    </source>
</evidence>
<reference evidence="8" key="3">
    <citation type="submission" date="2015-06" db="UniProtKB">
        <authorList>
            <consortium name="EnsemblProtists"/>
        </authorList>
    </citation>
    <scope>IDENTIFICATION</scope>
</reference>
<dbReference type="InterPro" id="IPR036157">
    <property type="entry name" value="dUTPase-like_sf"/>
</dbReference>
<dbReference type="OrthoDB" id="10261072at2759"/>
<comment type="cofactor">
    <cofactor evidence="5">
        <name>Mg(2+)</name>
        <dbReference type="ChEBI" id="CHEBI:18420"/>
    </cofactor>
</comment>
<feature type="domain" description="dUTPase-like" evidence="6">
    <location>
        <begin position="29"/>
        <end position="157"/>
    </location>
</feature>